<dbReference type="Proteomes" id="UP000198618">
    <property type="component" value="Unassembled WGS sequence"/>
</dbReference>
<evidence type="ECO:0000313" key="4">
    <source>
        <dbReference type="Proteomes" id="UP000198618"/>
    </source>
</evidence>
<feature type="domain" description="Gfo/Idh/MocA-like oxidoreductase N-terminal" evidence="1">
    <location>
        <begin position="3"/>
        <end position="118"/>
    </location>
</feature>
<dbReference type="STRING" id="930131.SAMN05216389_10442"/>
<dbReference type="SUPFAM" id="SSF51735">
    <property type="entry name" value="NAD(P)-binding Rossmann-fold domains"/>
    <property type="match status" value="1"/>
</dbReference>
<evidence type="ECO:0000259" key="2">
    <source>
        <dbReference type="Pfam" id="PF22725"/>
    </source>
</evidence>
<dbReference type="RefSeq" id="WP_090867798.1">
    <property type="nucleotide sequence ID" value="NZ_FOHE01000004.1"/>
</dbReference>
<gene>
    <name evidence="3" type="ORF">SAMN05216389_10442</name>
</gene>
<dbReference type="EMBL" id="FOHE01000004">
    <property type="protein sequence ID" value="SES98023.1"/>
    <property type="molecule type" value="Genomic_DNA"/>
</dbReference>
<organism evidence="3 4">
    <name type="scientific">Oceanobacillus limi</name>
    <dbReference type="NCBI Taxonomy" id="930131"/>
    <lineage>
        <taxon>Bacteria</taxon>
        <taxon>Bacillati</taxon>
        <taxon>Bacillota</taxon>
        <taxon>Bacilli</taxon>
        <taxon>Bacillales</taxon>
        <taxon>Bacillaceae</taxon>
        <taxon>Oceanobacillus</taxon>
    </lineage>
</organism>
<dbReference type="AlphaFoldDB" id="A0A1I0AUF2"/>
<evidence type="ECO:0000259" key="1">
    <source>
        <dbReference type="Pfam" id="PF01408"/>
    </source>
</evidence>
<dbReference type="Gene3D" id="3.30.360.10">
    <property type="entry name" value="Dihydrodipicolinate Reductase, domain 2"/>
    <property type="match status" value="1"/>
</dbReference>
<evidence type="ECO:0000313" key="3">
    <source>
        <dbReference type="EMBL" id="SES98023.1"/>
    </source>
</evidence>
<keyword evidence="4" id="KW-1185">Reference proteome</keyword>
<name>A0A1I0AUF2_9BACI</name>
<reference evidence="3 4" key="1">
    <citation type="submission" date="2016-10" db="EMBL/GenBank/DDBJ databases">
        <authorList>
            <person name="de Groot N.N."/>
        </authorList>
    </citation>
    <scope>NUCLEOTIDE SEQUENCE [LARGE SCALE GENOMIC DNA]</scope>
    <source>
        <strain evidence="3 4">IBRC-M 10780</strain>
    </source>
</reference>
<dbReference type="InterPro" id="IPR055170">
    <property type="entry name" value="GFO_IDH_MocA-like_dom"/>
</dbReference>
<dbReference type="InterPro" id="IPR000683">
    <property type="entry name" value="Gfo/Idh/MocA-like_OxRdtase_N"/>
</dbReference>
<proteinExistence type="predicted"/>
<dbReference type="Gene3D" id="3.40.50.720">
    <property type="entry name" value="NAD(P)-binding Rossmann-like Domain"/>
    <property type="match status" value="1"/>
</dbReference>
<dbReference type="Pfam" id="PF22725">
    <property type="entry name" value="GFO_IDH_MocA_C3"/>
    <property type="match status" value="1"/>
</dbReference>
<dbReference type="OrthoDB" id="9815825at2"/>
<dbReference type="PANTHER" id="PTHR43054:SF1">
    <property type="entry name" value="SCYLLO-INOSITOL 2-DEHYDROGENASE (NADP(+)) IOLU"/>
    <property type="match status" value="1"/>
</dbReference>
<dbReference type="GO" id="GO:0000166">
    <property type="term" value="F:nucleotide binding"/>
    <property type="evidence" value="ECO:0007669"/>
    <property type="project" value="InterPro"/>
</dbReference>
<dbReference type="Pfam" id="PF01408">
    <property type="entry name" value="GFO_IDH_MocA"/>
    <property type="match status" value="1"/>
</dbReference>
<sequence>MKFSTIGTSWITEMFIEAAHQIGKVKLYSVYSRKQEAAARFAEKTGAEKWHTDLEELLKDSIDFVYVASPNILHYEHALACIRQGKHVFCEKPLAYTRKQVAILMDEAVKNNVFIFEGYRHLYSPNYEILKRNLNQVGEIRSVLLQYIQYSSRYDAFKAGDEPNVFSKAFAGGALMDLGVYPLSMAIDLFGSPADIDYFPVKLRNGIDGSGTLVLSYTDFHITIMCSKIAQGTIPSEIHGEEGTLTMDHIAPIKQIGLTTRSSQEIEQLAGSQLDLDMVYELTAFINMVETNDTEQFIQMMERSNKVAKWSEIARKKSGILFPSEEN</sequence>
<protein>
    <submittedName>
        <fullName evidence="3">Predicted dehydrogenase</fullName>
    </submittedName>
</protein>
<dbReference type="PANTHER" id="PTHR43054">
    <property type="match status" value="1"/>
</dbReference>
<dbReference type="SUPFAM" id="SSF55347">
    <property type="entry name" value="Glyceraldehyde-3-phosphate dehydrogenase-like, C-terminal domain"/>
    <property type="match status" value="1"/>
</dbReference>
<dbReference type="InterPro" id="IPR036291">
    <property type="entry name" value="NAD(P)-bd_dom_sf"/>
</dbReference>
<feature type="domain" description="GFO/IDH/MocA-like oxidoreductase" evidence="2">
    <location>
        <begin position="136"/>
        <end position="245"/>
    </location>
</feature>
<accession>A0A1I0AUF2</accession>